<evidence type="ECO:0000313" key="2">
    <source>
        <dbReference type="Proteomes" id="UP000260680"/>
    </source>
</evidence>
<protein>
    <submittedName>
        <fullName evidence="1">Uncharacterized protein</fullName>
    </submittedName>
</protein>
<dbReference type="RefSeq" id="WP_117417617.1">
    <property type="nucleotide sequence ID" value="NZ_QOHO01000043.1"/>
</dbReference>
<organism evidence="1 2">
    <name type="scientific">Lacrimispora amygdalina</name>
    <dbReference type="NCBI Taxonomy" id="253257"/>
    <lineage>
        <taxon>Bacteria</taxon>
        <taxon>Bacillati</taxon>
        <taxon>Bacillota</taxon>
        <taxon>Clostridia</taxon>
        <taxon>Lachnospirales</taxon>
        <taxon>Lachnospiraceae</taxon>
        <taxon>Lacrimispora</taxon>
    </lineage>
</organism>
<proteinExistence type="predicted"/>
<dbReference type="EMBL" id="QOHO01000043">
    <property type="protein sequence ID" value="RFZ78244.1"/>
    <property type="molecule type" value="Genomic_DNA"/>
</dbReference>
<dbReference type="Proteomes" id="UP000260680">
    <property type="component" value="Unassembled WGS sequence"/>
</dbReference>
<dbReference type="OrthoDB" id="2028031at2"/>
<dbReference type="AlphaFoldDB" id="A0A3E2NBB8"/>
<accession>A0A3E2NBB8</accession>
<evidence type="ECO:0000313" key="1">
    <source>
        <dbReference type="EMBL" id="RFZ78244.1"/>
    </source>
</evidence>
<comment type="caution">
    <text evidence="1">The sequence shown here is derived from an EMBL/GenBank/DDBJ whole genome shotgun (WGS) entry which is preliminary data.</text>
</comment>
<name>A0A3E2NBB8_9FIRM</name>
<gene>
    <name evidence="1" type="ORF">DS742_14115</name>
</gene>
<reference evidence="1 2" key="1">
    <citation type="submission" date="2018-07" db="EMBL/GenBank/DDBJ databases">
        <title>New species, Clostridium PI-S10-A1B.</title>
        <authorList>
            <person name="Krishna G."/>
            <person name="Summeta K."/>
            <person name="Shikha S."/>
            <person name="Prabhu P.B."/>
            <person name="Suresh K."/>
        </authorList>
    </citation>
    <scope>NUCLEOTIDE SEQUENCE [LARGE SCALE GENOMIC DNA]</scope>
    <source>
        <strain evidence="1 2">PI-S10-A1B</strain>
    </source>
</reference>
<sequence length="275" mass="33128">MPVTPQIPNRYIKVSKEVILASTLPEHRISILAYLNHNQTWDEMVHYSPIYMIQWSGYKANWRTSTKDKPNIYDKYLLCMNWYFENGYILDFDSDKYLQNNFQSSFLNMEKLIPDKNFGIIYDFEIAAIMKYQSSYKPLNKSILLLLLSYIRAFTWTRTNEITGHSEKSKKDKPEIFHSNFEAMGGFLGMNRKMVSRATTVLEELGLIKTYRMPSYKDKESNWRTDDIIYIFPYKILLNNKTFRICDNDEYDWERELKYGIQYLFERRNKKFYQE</sequence>